<dbReference type="Proteomes" id="UP000325536">
    <property type="component" value="Chromosome"/>
</dbReference>
<comment type="catalytic activity">
    <reaction evidence="4">
        <text>DNA(n) + a 2'-deoxyribonucleoside 5'-triphosphate = DNA(n+1) + diphosphate</text>
        <dbReference type="Rhea" id="RHEA:22508"/>
        <dbReference type="Rhea" id="RHEA-COMP:17339"/>
        <dbReference type="Rhea" id="RHEA-COMP:17340"/>
        <dbReference type="ChEBI" id="CHEBI:33019"/>
        <dbReference type="ChEBI" id="CHEBI:61560"/>
        <dbReference type="ChEBI" id="CHEBI:173112"/>
        <dbReference type="EC" id="2.7.7.7"/>
    </reaction>
</comment>
<dbReference type="PANTHER" id="PTHR30231">
    <property type="entry name" value="DNA POLYMERASE III SUBUNIT EPSILON"/>
    <property type="match status" value="1"/>
</dbReference>
<keyword evidence="6" id="KW-0269">Exonuclease</keyword>
<organism evidence="6 7">
    <name type="scientific">Neisseria animalis</name>
    <dbReference type="NCBI Taxonomy" id="492"/>
    <lineage>
        <taxon>Bacteria</taxon>
        <taxon>Pseudomonadati</taxon>
        <taxon>Pseudomonadota</taxon>
        <taxon>Betaproteobacteria</taxon>
        <taxon>Neisseriales</taxon>
        <taxon>Neisseriaceae</taxon>
        <taxon>Neisseria</taxon>
    </lineage>
</organism>
<dbReference type="GO" id="GO:0008408">
    <property type="term" value="F:3'-5' exonuclease activity"/>
    <property type="evidence" value="ECO:0007669"/>
    <property type="project" value="TreeGrafter"/>
</dbReference>
<dbReference type="InterPro" id="IPR013520">
    <property type="entry name" value="Ribonucl_H"/>
</dbReference>
<evidence type="ECO:0000313" key="6">
    <source>
        <dbReference type="EMBL" id="QEY24196.1"/>
    </source>
</evidence>
<evidence type="ECO:0000256" key="2">
    <source>
        <dbReference type="ARBA" id="ARBA00025483"/>
    </source>
</evidence>
<dbReference type="InterPro" id="IPR012337">
    <property type="entry name" value="RNaseH-like_sf"/>
</dbReference>
<dbReference type="SMART" id="SM00479">
    <property type="entry name" value="EXOIII"/>
    <property type="match status" value="1"/>
</dbReference>
<name>A0A5P3MRG4_NEIAN</name>
<dbReference type="EMBL" id="CP031699">
    <property type="protein sequence ID" value="QEY24196.1"/>
    <property type="molecule type" value="Genomic_DNA"/>
</dbReference>
<dbReference type="PANTHER" id="PTHR30231:SF37">
    <property type="entry name" value="EXODEOXYRIBONUCLEASE 10"/>
    <property type="match status" value="1"/>
</dbReference>
<keyword evidence="6" id="KW-0540">Nuclease</keyword>
<comment type="function">
    <text evidence="2">DNA polymerase III is a complex, multichain enzyme responsible for most of the replicative synthesis in bacteria. The epsilon subunit contain the editing function and is a proofreading 3'-5' exonuclease.</text>
</comment>
<dbReference type="Pfam" id="PF00929">
    <property type="entry name" value="RNase_T"/>
    <property type="match status" value="1"/>
</dbReference>
<keyword evidence="7" id="KW-1185">Reference proteome</keyword>
<dbReference type="NCBIfam" id="TIGR00573">
    <property type="entry name" value="dnaq"/>
    <property type="match status" value="1"/>
</dbReference>
<feature type="domain" description="Exonuclease" evidence="5">
    <location>
        <begin position="20"/>
        <end position="184"/>
    </location>
</feature>
<evidence type="ECO:0000256" key="1">
    <source>
        <dbReference type="ARBA" id="ARBA00012417"/>
    </source>
</evidence>
<accession>A0A5P3MRG4</accession>
<evidence type="ECO:0000256" key="4">
    <source>
        <dbReference type="ARBA" id="ARBA00049244"/>
    </source>
</evidence>
<evidence type="ECO:0000256" key="3">
    <source>
        <dbReference type="ARBA" id="ARBA00026073"/>
    </source>
</evidence>
<comment type="subunit">
    <text evidence="3">DNA polymerase III contains a core (composed of alpha, epsilon and theta chains) that associates with a tau subunit. This core dimerizes to form the POLIII' complex. PolIII' associates with the gamma complex (composed of gamma, delta, delta', psi and chi chains) and with the beta chain to form the complete DNA polymerase III complex.</text>
</comment>
<dbReference type="InterPro" id="IPR036397">
    <property type="entry name" value="RNaseH_sf"/>
</dbReference>
<evidence type="ECO:0000313" key="7">
    <source>
        <dbReference type="Proteomes" id="UP000325536"/>
    </source>
</evidence>
<dbReference type="GO" id="GO:0003887">
    <property type="term" value="F:DNA-directed DNA polymerase activity"/>
    <property type="evidence" value="ECO:0007669"/>
    <property type="project" value="UniProtKB-EC"/>
</dbReference>
<dbReference type="SUPFAM" id="SSF53098">
    <property type="entry name" value="Ribonuclease H-like"/>
    <property type="match status" value="1"/>
</dbReference>
<dbReference type="CDD" id="cd06127">
    <property type="entry name" value="DEDDh"/>
    <property type="match status" value="1"/>
</dbReference>
<protein>
    <recommendedName>
        <fullName evidence="1">DNA-directed DNA polymerase</fullName>
        <ecNumber evidence="1">2.7.7.7</ecNumber>
    </recommendedName>
</protein>
<dbReference type="EC" id="2.7.7.7" evidence="1"/>
<dbReference type="GO" id="GO:0003677">
    <property type="term" value="F:DNA binding"/>
    <property type="evidence" value="ECO:0007669"/>
    <property type="project" value="InterPro"/>
</dbReference>
<sequence length="463" mass="51557">MAHNSRWPKLAAASARFGLPVAVVDLETTGGNFQQDRITEVAIMRFEQGKAKRYEWLVNPQQPISPFIENLTGINDAMVADAPCFQQLAPSLLPLLRGALLIAHNSRFDHTFLRNEFQRAGIPFSAPALCTVQLSRRLYPQFHKHNLDSIIERFQISAEQRHRAMTDVLALCDFLEHSLQEKNSTDWENQCRALMNPKMLPTWLPDALAQQLYALPDSEGVLVWLDTFGQAQAVEAHNRAYSETASLLHSKKVPPYMQSAASVRFLPALGSLHTLWLKAQAMQEYRIMPSESLRTFSTVHFAPDEHGALQARIVPLKNGSRPVRPYGFFLHKKAAKRALSEWAHTHQLCPDTLNILPTNHAKGVPCPVQAVGQCNGACQTADGISRQNERIRELAVLLPVADWGHAHAIEITESNPVSGNSLTFTCAGGALSLPDGSWYFDETLPGILKSKFKQGREAVRIIA</sequence>
<keyword evidence="6" id="KW-0378">Hydrolase</keyword>
<dbReference type="GO" id="GO:0005829">
    <property type="term" value="C:cytosol"/>
    <property type="evidence" value="ECO:0007669"/>
    <property type="project" value="TreeGrafter"/>
</dbReference>
<dbReference type="OrthoDB" id="9803913at2"/>
<dbReference type="AlphaFoldDB" id="A0A5P3MRG4"/>
<evidence type="ECO:0000259" key="5">
    <source>
        <dbReference type="SMART" id="SM00479"/>
    </source>
</evidence>
<dbReference type="RefSeq" id="WP_123795643.1">
    <property type="nucleotide sequence ID" value="NZ_CP031699.1"/>
</dbReference>
<dbReference type="Gene3D" id="3.30.420.10">
    <property type="entry name" value="Ribonuclease H-like superfamily/Ribonuclease H"/>
    <property type="match status" value="1"/>
</dbReference>
<dbReference type="KEGG" id="naq:D0T90_06590"/>
<gene>
    <name evidence="6" type="ORF">D0T90_06590</name>
</gene>
<dbReference type="InterPro" id="IPR006054">
    <property type="entry name" value="DnaQ"/>
</dbReference>
<proteinExistence type="predicted"/>
<dbReference type="FunFam" id="3.30.420.10:FF:000045">
    <property type="entry name" value="3'-5' exonuclease DinG"/>
    <property type="match status" value="1"/>
</dbReference>
<reference evidence="6 7" key="1">
    <citation type="submission" date="2018-08" db="EMBL/GenBank/DDBJ databases">
        <title>Neisseria animalis ATCC 49930 complete genome.</title>
        <authorList>
            <person name="Veseli I.A."/>
            <person name="Mascarenhas dos Santos A.C."/>
            <person name="Buttler R."/>
            <person name="Pombert J.-F."/>
        </authorList>
    </citation>
    <scope>NUCLEOTIDE SEQUENCE [LARGE SCALE GENOMIC DNA]</scope>
    <source>
        <strain evidence="6 7">ATCC 49930</strain>
    </source>
</reference>
<dbReference type="GO" id="GO:0045004">
    <property type="term" value="P:DNA replication proofreading"/>
    <property type="evidence" value="ECO:0007669"/>
    <property type="project" value="TreeGrafter"/>
</dbReference>